<comment type="caution">
    <text evidence="3">The sequence shown here is derived from an EMBL/GenBank/DDBJ whole genome shotgun (WGS) entry which is preliminary data.</text>
</comment>
<protein>
    <submittedName>
        <fullName evidence="3">Uncharacterized protein</fullName>
    </submittedName>
</protein>
<gene>
    <name evidence="3" type="ORF">B0T20DRAFT_401407</name>
</gene>
<accession>A0AAE0PK33</accession>
<evidence type="ECO:0000256" key="1">
    <source>
        <dbReference type="SAM" id="Coils"/>
    </source>
</evidence>
<keyword evidence="1" id="KW-0175">Coiled coil</keyword>
<evidence type="ECO:0000256" key="2">
    <source>
        <dbReference type="SAM" id="MobiDB-lite"/>
    </source>
</evidence>
<dbReference type="AlphaFoldDB" id="A0AAE0PK33"/>
<feature type="compositionally biased region" description="Basic and acidic residues" evidence="2">
    <location>
        <begin position="298"/>
        <end position="317"/>
    </location>
</feature>
<evidence type="ECO:0000313" key="3">
    <source>
        <dbReference type="EMBL" id="KAK3401282.1"/>
    </source>
</evidence>
<feature type="compositionally biased region" description="Pro residues" evidence="2">
    <location>
        <begin position="275"/>
        <end position="284"/>
    </location>
</feature>
<sequence>MSQLPRPLASSSQPPVARITQLDVSPDIHQFYRRVEDTMASIPGWDQWRRKRHWHYAVVRASHLFYTKKFESVTGDLLHLLALMEICAKLPDKKGDALYQEAERMIPIMIARTTSPISTEYEIYRQSREAEKQIRDEAVRLREENAAFKAKISDLKSQIGTLRDENMALTHEVGNLKAEKGALETAEVKLKGEVDALASKLSDAEAAVRVPLVVQSDEAKRLLEQATNATSKLSEVTEKLDQANEGIKELKIRYERAQDFAAVLEEIKASLKPAEVPPPLPPTPAMLAPSTSDSATEQARKRPREDSPDGPEGRGRPDSTVAVLEQVVADLREMNIWYHNVTLPLPTLMGHLSVVWSDHQARARWQEFLHSGDDEYHCFYRVIRSGHGESSRCKDNNIKCSSQVDQENPCIHVGVTKWDDRLKTCFYLAT</sequence>
<organism evidence="3 4">
    <name type="scientific">Sordaria brevicollis</name>
    <dbReference type="NCBI Taxonomy" id="83679"/>
    <lineage>
        <taxon>Eukaryota</taxon>
        <taxon>Fungi</taxon>
        <taxon>Dikarya</taxon>
        <taxon>Ascomycota</taxon>
        <taxon>Pezizomycotina</taxon>
        <taxon>Sordariomycetes</taxon>
        <taxon>Sordariomycetidae</taxon>
        <taxon>Sordariales</taxon>
        <taxon>Sordariaceae</taxon>
        <taxon>Sordaria</taxon>
    </lineage>
</organism>
<proteinExistence type="predicted"/>
<feature type="coiled-coil region" evidence="1">
    <location>
        <begin position="219"/>
        <end position="260"/>
    </location>
</feature>
<evidence type="ECO:0000313" key="4">
    <source>
        <dbReference type="Proteomes" id="UP001281003"/>
    </source>
</evidence>
<feature type="coiled-coil region" evidence="1">
    <location>
        <begin position="124"/>
        <end position="172"/>
    </location>
</feature>
<reference evidence="3" key="2">
    <citation type="submission" date="2023-07" db="EMBL/GenBank/DDBJ databases">
        <authorList>
            <consortium name="Lawrence Berkeley National Laboratory"/>
            <person name="Haridas S."/>
            <person name="Hensen N."/>
            <person name="Bonometti L."/>
            <person name="Westerberg I."/>
            <person name="Brannstrom I.O."/>
            <person name="Guillou S."/>
            <person name="Cros-Aarteil S."/>
            <person name="Calhoun S."/>
            <person name="Kuo A."/>
            <person name="Mondo S."/>
            <person name="Pangilinan J."/>
            <person name="Riley R."/>
            <person name="LaButti K."/>
            <person name="Andreopoulos B."/>
            <person name="Lipzen A."/>
            <person name="Chen C."/>
            <person name="Yanf M."/>
            <person name="Daum C."/>
            <person name="Ng V."/>
            <person name="Clum A."/>
            <person name="Steindorff A."/>
            <person name="Ohm R."/>
            <person name="Martin F."/>
            <person name="Silar P."/>
            <person name="Natvig D."/>
            <person name="Lalanne C."/>
            <person name="Gautier V."/>
            <person name="Ament-velasquez S.L."/>
            <person name="Kruys A."/>
            <person name="Hutchinson M.I."/>
            <person name="Powell A.J."/>
            <person name="Barry K."/>
            <person name="Miller A.N."/>
            <person name="Grigoriev I.V."/>
            <person name="Debuchy R."/>
            <person name="Gladieux P."/>
            <person name="Thoren M.H."/>
            <person name="Johannesson H."/>
        </authorList>
    </citation>
    <scope>NUCLEOTIDE SEQUENCE</scope>
    <source>
        <strain evidence="3">FGSC 1904</strain>
    </source>
</reference>
<name>A0AAE0PK33_SORBR</name>
<feature type="region of interest" description="Disordered" evidence="2">
    <location>
        <begin position="273"/>
        <end position="320"/>
    </location>
</feature>
<dbReference type="EMBL" id="JAUTDP010000002">
    <property type="protein sequence ID" value="KAK3401282.1"/>
    <property type="molecule type" value="Genomic_DNA"/>
</dbReference>
<dbReference type="Gene3D" id="1.10.287.1490">
    <property type="match status" value="1"/>
</dbReference>
<dbReference type="Proteomes" id="UP001281003">
    <property type="component" value="Unassembled WGS sequence"/>
</dbReference>
<reference evidence="3" key="1">
    <citation type="journal article" date="2023" name="Mol. Phylogenet. Evol.">
        <title>Genome-scale phylogeny and comparative genomics of the fungal order Sordariales.</title>
        <authorList>
            <person name="Hensen N."/>
            <person name="Bonometti L."/>
            <person name="Westerberg I."/>
            <person name="Brannstrom I.O."/>
            <person name="Guillou S."/>
            <person name="Cros-Aarteil S."/>
            <person name="Calhoun S."/>
            <person name="Haridas S."/>
            <person name="Kuo A."/>
            <person name="Mondo S."/>
            <person name="Pangilinan J."/>
            <person name="Riley R."/>
            <person name="LaButti K."/>
            <person name="Andreopoulos B."/>
            <person name="Lipzen A."/>
            <person name="Chen C."/>
            <person name="Yan M."/>
            <person name="Daum C."/>
            <person name="Ng V."/>
            <person name="Clum A."/>
            <person name="Steindorff A."/>
            <person name="Ohm R.A."/>
            <person name="Martin F."/>
            <person name="Silar P."/>
            <person name="Natvig D.O."/>
            <person name="Lalanne C."/>
            <person name="Gautier V."/>
            <person name="Ament-Velasquez S.L."/>
            <person name="Kruys A."/>
            <person name="Hutchinson M.I."/>
            <person name="Powell A.J."/>
            <person name="Barry K."/>
            <person name="Miller A.N."/>
            <person name="Grigoriev I.V."/>
            <person name="Debuchy R."/>
            <person name="Gladieux P."/>
            <person name="Hiltunen Thoren M."/>
            <person name="Johannesson H."/>
        </authorList>
    </citation>
    <scope>NUCLEOTIDE SEQUENCE</scope>
    <source>
        <strain evidence="3">FGSC 1904</strain>
    </source>
</reference>
<keyword evidence="4" id="KW-1185">Reference proteome</keyword>